<keyword evidence="1" id="KW-1133">Transmembrane helix</keyword>
<dbReference type="InterPro" id="IPR045339">
    <property type="entry name" value="DUF6534"/>
</dbReference>
<keyword evidence="1" id="KW-0812">Transmembrane</keyword>
<dbReference type="OrthoDB" id="2681196at2759"/>
<evidence type="ECO:0000256" key="1">
    <source>
        <dbReference type="SAM" id="Phobius"/>
    </source>
</evidence>
<gene>
    <name evidence="3" type="ORF">M404DRAFT_22169</name>
</gene>
<proteinExistence type="predicted"/>
<dbReference type="AlphaFoldDB" id="A0A0C3JKT1"/>
<dbReference type="InParanoid" id="A0A0C3JKT1"/>
<sequence>MPPASSHTKYITWLVTAAIILFVLAHFVFGVETAALILADNAFSSVSQIRFYSIIPSVASLALAEVLITVSLCVLFYEGGSRSTIRSTKRLLNTLIIYAVNRCLLTLLVAIAEVVTDAEAQDAWSIGMDFIIGKLYANSLLASLNTRQYLRSQDSRIEPDQRMSTVRFANLPELSDDVESSKDGEKHIDVREAAVINISASPARGKTTAL</sequence>
<dbReference type="STRING" id="870435.A0A0C3JKT1"/>
<organism evidence="3 4">
    <name type="scientific">Pisolithus tinctorius Marx 270</name>
    <dbReference type="NCBI Taxonomy" id="870435"/>
    <lineage>
        <taxon>Eukaryota</taxon>
        <taxon>Fungi</taxon>
        <taxon>Dikarya</taxon>
        <taxon>Basidiomycota</taxon>
        <taxon>Agaricomycotina</taxon>
        <taxon>Agaricomycetes</taxon>
        <taxon>Agaricomycetidae</taxon>
        <taxon>Boletales</taxon>
        <taxon>Sclerodermatineae</taxon>
        <taxon>Pisolithaceae</taxon>
        <taxon>Pisolithus</taxon>
    </lineage>
</organism>
<dbReference type="HOGENOM" id="CLU_046025_15_0_1"/>
<reference evidence="3 4" key="1">
    <citation type="submission" date="2014-04" db="EMBL/GenBank/DDBJ databases">
        <authorList>
            <consortium name="DOE Joint Genome Institute"/>
            <person name="Kuo A."/>
            <person name="Kohler A."/>
            <person name="Costa M.D."/>
            <person name="Nagy L.G."/>
            <person name="Floudas D."/>
            <person name="Copeland A."/>
            <person name="Barry K.W."/>
            <person name="Cichocki N."/>
            <person name="Veneault-Fourrey C."/>
            <person name="LaButti K."/>
            <person name="Lindquist E.A."/>
            <person name="Lipzen A."/>
            <person name="Lundell T."/>
            <person name="Morin E."/>
            <person name="Murat C."/>
            <person name="Sun H."/>
            <person name="Tunlid A."/>
            <person name="Henrissat B."/>
            <person name="Grigoriev I.V."/>
            <person name="Hibbett D.S."/>
            <person name="Martin F."/>
            <person name="Nordberg H.P."/>
            <person name="Cantor M.N."/>
            <person name="Hua S.X."/>
        </authorList>
    </citation>
    <scope>NUCLEOTIDE SEQUENCE [LARGE SCALE GENOMIC DNA]</scope>
    <source>
        <strain evidence="3 4">Marx 270</strain>
    </source>
</reference>
<feature type="domain" description="DUF6534" evidence="2">
    <location>
        <begin position="62"/>
        <end position="149"/>
    </location>
</feature>
<dbReference type="PANTHER" id="PTHR40465:SF1">
    <property type="entry name" value="DUF6534 DOMAIN-CONTAINING PROTEIN"/>
    <property type="match status" value="1"/>
</dbReference>
<feature type="transmembrane region" description="Helical" evidence="1">
    <location>
        <begin position="51"/>
        <end position="79"/>
    </location>
</feature>
<feature type="transmembrane region" description="Helical" evidence="1">
    <location>
        <begin position="124"/>
        <end position="144"/>
    </location>
</feature>
<dbReference type="Pfam" id="PF20152">
    <property type="entry name" value="DUF6534"/>
    <property type="match status" value="1"/>
</dbReference>
<evidence type="ECO:0000259" key="2">
    <source>
        <dbReference type="Pfam" id="PF20152"/>
    </source>
</evidence>
<protein>
    <recommendedName>
        <fullName evidence="2">DUF6534 domain-containing protein</fullName>
    </recommendedName>
</protein>
<keyword evidence="1" id="KW-0472">Membrane</keyword>
<evidence type="ECO:0000313" key="4">
    <source>
        <dbReference type="Proteomes" id="UP000054217"/>
    </source>
</evidence>
<accession>A0A0C3JKT1</accession>
<evidence type="ECO:0000313" key="3">
    <source>
        <dbReference type="EMBL" id="KIO09738.1"/>
    </source>
</evidence>
<feature type="transmembrane region" description="Helical" evidence="1">
    <location>
        <begin position="12"/>
        <end position="39"/>
    </location>
</feature>
<dbReference type="EMBL" id="KN831954">
    <property type="protein sequence ID" value="KIO09738.1"/>
    <property type="molecule type" value="Genomic_DNA"/>
</dbReference>
<dbReference type="PANTHER" id="PTHR40465">
    <property type="entry name" value="CHROMOSOME 1, WHOLE GENOME SHOTGUN SEQUENCE"/>
    <property type="match status" value="1"/>
</dbReference>
<keyword evidence="4" id="KW-1185">Reference proteome</keyword>
<dbReference type="Proteomes" id="UP000054217">
    <property type="component" value="Unassembled WGS sequence"/>
</dbReference>
<reference evidence="4" key="2">
    <citation type="submission" date="2015-01" db="EMBL/GenBank/DDBJ databases">
        <title>Evolutionary Origins and Diversification of the Mycorrhizal Mutualists.</title>
        <authorList>
            <consortium name="DOE Joint Genome Institute"/>
            <consortium name="Mycorrhizal Genomics Consortium"/>
            <person name="Kohler A."/>
            <person name="Kuo A."/>
            <person name="Nagy L.G."/>
            <person name="Floudas D."/>
            <person name="Copeland A."/>
            <person name="Barry K.W."/>
            <person name="Cichocki N."/>
            <person name="Veneault-Fourrey C."/>
            <person name="LaButti K."/>
            <person name="Lindquist E.A."/>
            <person name="Lipzen A."/>
            <person name="Lundell T."/>
            <person name="Morin E."/>
            <person name="Murat C."/>
            <person name="Riley R."/>
            <person name="Ohm R."/>
            <person name="Sun H."/>
            <person name="Tunlid A."/>
            <person name="Henrissat B."/>
            <person name="Grigoriev I.V."/>
            <person name="Hibbett D.S."/>
            <person name="Martin F."/>
        </authorList>
    </citation>
    <scope>NUCLEOTIDE SEQUENCE [LARGE SCALE GENOMIC DNA]</scope>
    <source>
        <strain evidence="4">Marx 270</strain>
    </source>
</reference>
<name>A0A0C3JKT1_PISTI</name>
<feature type="transmembrane region" description="Helical" evidence="1">
    <location>
        <begin position="91"/>
        <end position="112"/>
    </location>
</feature>